<keyword evidence="1" id="KW-0175">Coiled coil</keyword>
<dbReference type="Proteomes" id="UP000626109">
    <property type="component" value="Unassembled WGS sequence"/>
</dbReference>
<accession>A0A813KXP4</accession>
<name>A0A813KXP4_POLGL</name>
<evidence type="ECO:0000313" key="3">
    <source>
        <dbReference type="EMBL" id="CAE8715315.1"/>
    </source>
</evidence>
<gene>
    <name evidence="3" type="ORF">PGLA2088_LOCUS38468</name>
</gene>
<proteinExistence type="predicted"/>
<feature type="compositionally biased region" description="Low complexity" evidence="2">
    <location>
        <begin position="47"/>
        <end position="58"/>
    </location>
</feature>
<evidence type="ECO:0000313" key="4">
    <source>
        <dbReference type="Proteomes" id="UP000626109"/>
    </source>
</evidence>
<comment type="caution">
    <text evidence="3">The sequence shown here is derived from an EMBL/GenBank/DDBJ whole genome shotgun (WGS) entry which is preliminary data.</text>
</comment>
<reference evidence="3" key="1">
    <citation type="submission" date="2021-02" db="EMBL/GenBank/DDBJ databases">
        <authorList>
            <person name="Dougan E. K."/>
            <person name="Rhodes N."/>
            <person name="Thang M."/>
            <person name="Chan C."/>
        </authorList>
    </citation>
    <scope>NUCLEOTIDE SEQUENCE</scope>
</reference>
<organism evidence="3 4">
    <name type="scientific">Polarella glacialis</name>
    <name type="common">Dinoflagellate</name>
    <dbReference type="NCBI Taxonomy" id="89957"/>
    <lineage>
        <taxon>Eukaryota</taxon>
        <taxon>Sar</taxon>
        <taxon>Alveolata</taxon>
        <taxon>Dinophyceae</taxon>
        <taxon>Suessiales</taxon>
        <taxon>Suessiaceae</taxon>
        <taxon>Polarella</taxon>
    </lineage>
</organism>
<evidence type="ECO:0000256" key="1">
    <source>
        <dbReference type="SAM" id="Coils"/>
    </source>
</evidence>
<feature type="non-terminal residue" evidence="3">
    <location>
        <position position="663"/>
    </location>
</feature>
<dbReference type="AlphaFoldDB" id="A0A813KXP4"/>
<protein>
    <submittedName>
        <fullName evidence="3">Uncharacterized protein</fullName>
    </submittedName>
</protein>
<sequence>ASGEPGSRWEEGWRSWIPIPLSWTAGDQGAAVSQNSEQVVPEELDASTQSASSSSSHSVDVDEGSLITGTQAKEFLLQEDLAAVREQLSAATERCAEAEALRERLHGELEAFEAAWKARLREMQNSEAALIEESSTNLVRRMGVQLQQNLRQVREQAFQLKSERSIKAATARTALLCGHQKLGKSLTESDFEELRHLWQDLFDLELEAQAVNSEWLLGKADVGRSGSSWTPQQLATYLEVFRVIPWADGPKLANEILSQRQEAPPCKPKPVLSDGAEGPWVHRSWCRVDMLDEFLAHSHESPFARPNPSERFGPGAPAPLDDAAWVATYLAGLEAMLVGLGVPKLAPEAAVSSSARRKRPPPKERGLEQVPPGSRDVSVEEAKELLKLRGMPLRHSLEQLLRDISPGAWLLFPSSLQKEERHILRKASGIRYSAKAGAAALPIGNSKVVNGDSERLVAWLGEANLGGAVVPEELSASPREVRALSEGIRLAGLAGHQGREAASRAAINAILLPLIAKLGLEASLEEVCRTSEENPLPRNICDYVLREKVLAGGIGRGRLLGVVEAKRCHAEAWERTMAKAVVQCYLQLVSLRASEPHEPNLGIAESNGILAPLLGVVSDGRRWICLELHRRHLALTPALDVADEARLQLLLCFLARKLTTRSE</sequence>
<feature type="region of interest" description="Disordered" evidence="2">
    <location>
        <begin position="27"/>
        <end position="63"/>
    </location>
</feature>
<feature type="region of interest" description="Disordered" evidence="2">
    <location>
        <begin position="349"/>
        <end position="378"/>
    </location>
</feature>
<feature type="coiled-coil region" evidence="1">
    <location>
        <begin position="81"/>
        <end position="115"/>
    </location>
</feature>
<evidence type="ECO:0000256" key="2">
    <source>
        <dbReference type="SAM" id="MobiDB-lite"/>
    </source>
</evidence>
<dbReference type="EMBL" id="CAJNNW010032759">
    <property type="protein sequence ID" value="CAE8715315.1"/>
    <property type="molecule type" value="Genomic_DNA"/>
</dbReference>